<evidence type="ECO:0000313" key="3">
    <source>
        <dbReference type="Proteomes" id="UP001362999"/>
    </source>
</evidence>
<sequence length="224" mass="24263">MVFSTDLARRRRPGHLVIWTTSPPTCLVTCAAPHPCPLTARMKVLQPMPSPCTLPHPRSLRCAVPLTHSAPSFGAISYAPALCSRTPLPADIDIHQALEPVRPADGQPDPGKRVRCLQALPPPRAYLDSKYIRGHGASPSAFASLSLSRSRAFANNFPPASHRRLLRSPNIDTDSNPRSPHHPPPPSPIKPQLTLLLSDTLTNPCSKNSIFADARDNEAGGLRE</sequence>
<feature type="region of interest" description="Disordered" evidence="1">
    <location>
        <begin position="158"/>
        <end position="192"/>
    </location>
</feature>
<evidence type="ECO:0000256" key="1">
    <source>
        <dbReference type="SAM" id="MobiDB-lite"/>
    </source>
</evidence>
<proteinExistence type="predicted"/>
<reference evidence="2 3" key="1">
    <citation type="journal article" date="2024" name="J Genomics">
        <title>Draft genome sequencing and assembly of Favolaschia claudopus CIRM-BRFM 2984 isolated from oak limbs.</title>
        <authorList>
            <person name="Navarro D."/>
            <person name="Drula E."/>
            <person name="Chaduli D."/>
            <person name="Cazenave R."/>
            <person name="Ahrendt S."/>
            <person name="Wang J."/>
            <person name="Lipzen A."/>
            <person name="Daum C."/>
            <person name="Barry K."/>
            <person name="Grigoriev I.V."/>
            <person name="Favel A."/>
            <person name="Rosso M.N."/>
            <person name="Martin F."/>
        </authorList>
    </citation>
    <scope>NUCLEOTIDE SEQUENCE [LARGE SCALE GENOMIC DNA]</scope>
    <source>
        <strain evidence="2 3">CIRM-BRFM 2984</strain>
    </source>
</reference>
<protein>
    <submittedName>
        <fullName evidence="2">Uncharacterized protein</fullName>
    </submittedName>
</protein>
<evidence type="ECO:0000313" key="2">
    <source>
        <dbReference type="EMBL" id="KAK7021679.1"/>
    </source>
</evidence>
<dbReference type="EMBL" id="JAWWNJ010000038">
    <property type="protein sequence ID" value="KAK7021679.1"/>
    <property type="molecule type" value="Genomic_DNA"/>
</dbReference>
<dbReference type="AlphaFoldDB" id="A0AAW0B7V3"/>
<keyword evidence="3" id="KW-1185">Reference proteome</keyword>
<accession>A0AAW0B7V3</accession>
<comment type="caution">
    <text evidence="2">The sequence shown here is derived from an EMBL/GenBank/DDBJ whole genome shotgun (WGS) entry which is preliminary data.</text>
</comment>
<dbReference type="Proteomes" id="UP001362999">
    <property type="component" value="Unassembled WGS sequence"/>
</dbReference>
<name>A0AAW0B7V3_9AGAR</name>
<gene>
    <name evidence="2" type="ORF">R3P38DRAFT_3196498</name>
</gene>
<organism evidence="2 3">
    <name type="scientific">Favolaschia claudopus</name>
    <dbReference type="NCBI Taxonomy" id="2862362"/>
    <lineage>
        <taxon>Eukaryota</taxon>
        <taxon>Fungi</taxon>
        <taxon>Dikarya</taxon>
        <taxon>Basidiomycota</taxon>
        <taxon>Agaricomycotina</taxon>
        <taxon>Agaricomycetes</taxon>
        <taxon>Agaricomycetidae</taxon>
        <taxon>Agaricales</taxon>
        <taxon>Marasmiineae</taxon>
        <taxon>Mycenaceae</taxon>
        <taxon>Favolaschia</taxon>
    </lineage>
</organism>